<reference evidence="1" key="1">
    <citation type="submission" date="2022-11" db="EMBL/GenBank/DDBJ databases">
        <title>Genome Sequence of Boeremia exigua.</title>
        <authorList>
            <person name="Buettner E."/>
        </authorList>
    </citation>
    <scope>NUCLEOTIDE SEQUENCE</scope>
    <source>
        <strain evidence="1">CU02</strain>
    </source>
</reference>
<evidence type="ECO:0000313" key="2">
    <source>
        <dbReference type="Proteomes" id="UP001153331"/>
    </source>
</evidence>
<evidence type="ECO:0000313" key="1">
    <source>
        <dbReference type="EMBL" id="KAJ8107573.1"/>
    </source>
</evidence>
<accession>A0ACC2HXM6</accession>
<dbReference type="EMBL" id="JAPHNI010000900">
    <property type="protein sequence ID" value="KAJ8107573.1"/>
    <property type="molecule type" value="Genomic_DNA"/>
</dbReference>
<proteinExistence type="predicted"/>
<comment type="caution">
    <text evidence="1">The sequence shown here is derived from an EMBL/GenBank/DDBJ whole genome shotgun (WGS) entry which is preliminary data.</text>
</comment>
<gene>
    <name evidence="1" type="ORF">OPT61_g8773</name>
</gene>
<protein>
    <submittedName>
        <fullName evidence="1">Uncharacterized protein</fullName>
    </submittedName>
</protein>
<name>A0ACC2HXM6_9PLEO</name>
<dbReference type="Proteomes" id="UP001153331">
    <property type="component" value="Unassembled WGS sequence"/>
</dbReference>
<keyword evidence="2" id="KW-1185">Reference proteome</keyword>
<sequence>MSRTNFRHAPLDHSKASIRLLRMSPDLSSDGLVQCTITHATVEPASYDCLSYMWGPPLPSYDILINGGIYSVGPNLFSFLDVFRRRPDTLKYLWIDAICIAQGDVLERNHQVSQMGEIYSVAQIVYIWLGRHPSMAAIGRSLKNWQNATYEDIGLARSDLLKQYLYDNEYWNRAWITQEFVLAREIILFLDNEALGMTTLSSAMGSFYLLTDEALTTSVFYRHFSPKYIDIGSVTEQPLISLLDRFRDKKCSIPADRIHSLLSLCSRSSKIEVRYERTPLSLVQEILARHTQSVCLCDIMLVLRSLDLARDPSAAPDAEGKSEREWEGTVFEIDMFGIQLKYLPEGSGAFFECFHPYTDSICPLVREVIAYAVRNTILTSNNSVPVQLQSNEIDHIKVPYMYQGLHKEDAQRLILASGEEWKITASKEDPKAYTIRLPMESVARMPLQSTGLCCKAQTRLAWVFPSSVLAESQGRQGDRLRVFKRAWDQYHNAFAWDEPHYHLAKNISFLECYFTYAMLLDSEDKPRGWIPWSYDSIYNDFFSDLKNYLNGLEKHTSRLERTLREARHSLRQPEDCNFALFVGIRTPALAGARRSRRILEQSLKTSNAATKTLTTRSPKGRRLAPSTNATPQPEAPGQSIVPIPKTIQQRCTKANASKQQTLEHYNIE</sequence>
<organism evidence="1 2">
    <name type="scientific">Boeremia exigua</name>
    <dbReference type="NCBI Taxonomy" id="749465"/>
    <lineage>
        <taxon>Eukaryota</taxon>
        <taxon>Fungi</taxon>
        <taxon>Dikarya</taxon>
        <taxon>Ascomycota</taxon>
        <taxon>Pezizomycotina</taxon>
        <taxon>Dothideomycetes</taxon>
        <taxon>Pleosporomycetidae</taxon>
        <taxon>Pleosporales</taxon>
        <taxon>Pleosporineae</taxon>
        <taxon>Didymellaceae</taxon>
        <taxon>Boeremia</taxon>
    </lineage>
</organism>